<name>A0A8H3U552_VENIN</name>
<proteinExistence type="predicted"/>
<accession>A0A8H3U552</accession>
<dbReference type="CDD" id="cd00593">
    <property type="entry name" value="RIBOc"/>
    <property type="match status" value="1"/>
</dbReference>
<dbReference type="Proteomes" id="UP000433883">
    <property type="component" value="Unassembled WGS sequence"/>
</dbReference>
<protein>
    <recommendedName>
        <fullName evidence="1">RNase III domain-containing protein</fullName>
    </recommendedName>
</protein>
<dbReference type="Pfam" id="PF14622">
    <property type="entry name" value="Ribonucleas_3_3"/>
    <property type="match status" value="1"/>
</dbReference>
<feature type="domain" description="RNase III" evidence="1">
    <location>
        <begin position="16"/>
        <end position="134"/>
    </location>
</feature>
<dbReference type="PROSITE" id="PS50142">
    <property type="entry name" value="RNASE_3_2"/>
    <property type="match status" value="1"/>
</dbReference>
<evidence type="ECO:0000313" key="3">
    <source>
        <dbReference type="Proteomes" id="UP000433883"/>
    </source>
</evidence>
<evidence type="ECO:0000259" key="1">
    <source>
        <dbReference type="PROSITE" id="PS50142"/>
    </source>
</evidence>
<reference evidence="2 3" key="1">
    <citation type="submission" date="2019-11" db="EMBL/GenBank/DDBJ databases">
        <title>Venturia inaequalis Genome Resource.</title>
        <authorList>
            <person name="Lichtner F.J."/>
        </authorList>
    </citation>
    <scope>NUCLEOTIDE SEQUENCE [LARGE SCALE GENOMIC DNA]</scope>
    <source>
        <strain evidence="2">Bline_iso_100314</strain>
    </source>
</reference>
<gene>
    <name evidence="2" type="ORF">BLS_009511</name>
</gene>
<dbReference type="EMBL" id="WNWQ01000878">
    <property type="protein sequence ID" value="KAE9963225.1"/>
    <property type="molecule type" value="Genomic_DNA"/>
</dbReference>
<dbReference type="InterPro" id="IPR000999">
    <property type="entry name" value="RNase_III_dom"/>
</dbReference>
<dbReference type="GO" id="GO:0006396">
    <property type="term" value="P:RNA processing"/>
    <property type="evidence" value="ECO:0007669"/>
    <property type="project" value="InterPro"/>
</dbReference>
<comment type="caution">
    <text evidence="2">The sequence shown here is derived from an EMBL/GenBank/DDBJ whole genome shotgun (WGS) entry which is preliminary data.</text>
</comment>
<evidence type="ECO:0000313" key="2">
    <source>
        <dbReference type="EMBL" id="KAE9963225.1"/>
    </source>
</evidence>
<dbReference type="Gene3D" id="1.10.1520.10">
    <property type="entry name" value="Ribonuclease III domain"/>
    <property type="match status" value="1"/>
</dbReference>
<dbReference type="AlphaFoldDB" id="A0A8H3U552"/>
<sequence>MDQKATKTALAEAACGYTFQDRDILWEALQASGNGVTRAGSRSIPNGNKPLAMIGDPVIKALINTQSYEDGCSRGEMNNRLQDIESNANLARVGEAHGFENFINGNPSQRGRIQPRLYQDTVEALVGGAFTDGGINAAKTVKTALVLL</sequence>
<dbReference type="GO" id="GO:0004525">
    <property type="term" value="F:ribonuclease III activity"/>
    <property type="evidence" value="ECO:0007669"/>
    <property type="project" value="InterPro"/>
</dbReference>
<organism evidence="2 3">
    <name type="scientific">Venturia inaequalis</name>
    <name type="common">Apple scab fungus</name>
    <dbReference type="NCBI Taxonomy" id="5025"/>
    <lineage>
        <taxon>Eukaryota</taxon>
        <taxon>Fungi</taxon>
        <taxon>Dikarya</taxon>
        <taxon>Ascomycota</taxon>
        <taxon>Pezizomycotina</taxon>
        <taxon>Dothideomycetes</taxon>
        <taxon>Pleosporomycetidae</taxon>
        <taxon>Venturiales</taxon>
        <taxon>Venturiaceae</taxon>
        <taxon>Venturia</taxon>
    </lineage>
</organism>
<dbReference type="InterPro" id="IPR036389">
    <property type="entry name" value="RNase_III_sf"/>
</dbReference>
<dbReference type="SUPFAM" id="SSF69065">
    <property type="entry name" value="RNase III domain-like"/>
    <property type="match status" value="1"/>
</dbReference>